<evidence type="ECO:0000256" key="1">
    <source>
        <dbReference type="SAM" id="MobiDB-lite"/>
    </source>
</evidence>
<keyword evidence="2" id="KW-0812">Transmembrane</keyword>
<dbReference type="Pfam" id="PF13103">
    <property type="entry name" value="TonB_2"/>
    <property type="match status" value="1"/>
</dbReference>
<protein>
    <submittedName>
        <fullName evidence="3">Uncharacterized protein</fullName>
    </submittedName>
</protein>
<dbReference type="OrthoDB" id="5372757at2"/>
<dbReference type="RefSeq" id="WP_104724977.1">
    <property type="nucleotide sequence ID" value="NZ_FZNE01000010.1"/>
</dbReference>
<keyword evidence="4" id="KW-1185">Reference proteome</keyword>
<feature type="transmembrane region" description="Helical" evidence="2">
    <location>
        <begin position="6"/>
        <end position="28"/>
    </location>
</feature>
<feature type="compositionally biased region" description="Low complexity" evidence="1">
    <location>
        <begin position="56"/>
        <end position="71"/>
    </location>
</feature>
<evidence type="ECO:0000256" key="2">
    <source>
        <dbReference type="SAM" id="Phobius"/>
    </source>
</evidence>
<name>A0A3D8ITU6_9HELI</name>
<evidence type="ECO:0000313" key="4">
    <source>
        <dbReference type="Proteomes" id="UP000257067"/>
    </source>
</evidence>
<sequence length="274" mass="31663">MNRRLIWSAFCAGFLELCVLLGLVFALLPKFQEKYTAKDKTQIEFIQIDELIAQAPQAKSKQSQPKKQPVPQTKPNPKPMTTKEEIKPKTSSPLSKSSPIVGTDVKKLFEKVDRDLSLVQEEEIIEDSRPTFSANSIQSKEYTYEKNNQDIQEETSKLKNVLEQIWEKELEVTSPSPQDMIEGKYDQWFAEVKKILYAKWNNHFYESVAIVVNISITDEGKFSYRIITYSKNASYNAYMEGLLQSLTKENFPPYPKGRRADIEVVFKTKEQNNE</sequence>
<proteinExistence type="predicted"/>
<evidence type="ECO:0000313" key="3">
    <source>
        <dbReference type="EMBL" id="RDU68727.1"/>
    </source>
</evidence>
<dbReference type="EMBL" id="NXLU01000007">
    <property type="protein sequence ID" value="RDU68727.1"/>
    <property type="molecule type" value="Genomic_DNA"/>
</dbReference>
<comment type="caution">
    <text evidence="3">The sequence shown here is derived from an EMBL/GenBank/DDBJ whole genome shotgun (WGS) entry which is preliminary data.</text>
</comment>
<accession>A0A3D8ITU6</accession>
<reference evidence="3 4" key="1">
    <citation type="submission" date="2018-04" db="EMBL/GenBank/DDBJ databases">
        <title>Novel Campyloabacter and Helicobacter Species and Strains.</title>
        <authorList>
            <person name="Mannion A.J."/>
            <person name="Shen Z."/>
            <person name="Fox J.G."/>
        </authorList>
    </citation>
    <scope>NUCLEOTIDE SEQUENCE [LARGE SCALE GENOMIC DNA]</scope>
    <source>
        <strain evidence="3 4">ATCC 700242</strain>
    </source>
</reference>
<feature type="compositionally biased region" description="Low complexity" evidence="1">
    <location>
        <begin position="89"/>
        <end position="98"/>
    </location>
</feature>
<keyword evidence="2" id="KW-0472">Membrane</keyword>
<gene>
    <name evidence="3" type="ORF">CQA62_05775</name>
</gene>
<dbReference type="Proteomes" id="UP000257067">
    <property type="component" value="Unassembled WGS sequence"/>
</dbReference>
<feature type="region of interest" description="Disordered" evidence="1">
    <location>
        <begin position="56"/>
        <end position="98"/>
    </location>
</feature>
<keyword evidence="2" id="KW-1133">Transmembrane helix</keyword>
<dbReference type="AlphaFoldDB" id="A0A3D8ITU6"/>
<organism evidence="3 4">
    <name type="scientific">Helicobacter cholecystus</name>
    <dbReference type="NCBI Taxonomy" id="45498"/>
    <lineage>
        <taxon>Bacteria</taxon>
        <taxon>Pseudomonadati</taxon>
        <taxon>Campylobacterota</taxon>
        <taxon>Epsilonproteobacteria</taxon>
        <taxon>Campylobacterales</taxon>
        <taxon>Helicobacteraceae</taxon>
        <taxon>Helicobacter</taxon>
    </lineage>
</organism>